<dbReference type="InterPro" id="IPR036397">
    <property type="entry name" value="RNaseH_sf"/>
</dbReference>
<dbReference type="GO" id="GO:0003676">
    <property type="term" value="F:nucleic acid binding"/>
    <property type="evidence" value="ECO:0007669"/>
    <property type="project" value="InterPro"/>
</dbReference>
<sequence length="175" mass="19948">MNSNISNSSIDKAPSAHRPRSPWKLRFFLDAEFSSFVETDRQLISIAIVAEDGREFYGEVNDFDAGRLSDFVRQTVVPQLGLFPGRAMTRAQLRAELFAWISSVPAKPRRPILSFDYEGDRVLLLELLCGPLPPFWRQENIRNRVDPARRAAYFQRNGGEHHALLDARANSEAFI</sequence>
<gene>
    <name evidence="1" type="ORF">PBR20603_01606</name>
</gene>
<name>A0A5E5BP82_9BURK</name>
<dbReference type="InterPro" id="IPR012337">
    <property type="entry name" value="RNaseH-like_sf"/>
</dbReference>
<dbReference type="AlphaFoldDB" id="A0A5E5BP82"/>
<evidence type="ECO:0000313" key="1">
    <source>
        <dbReference type="EMBL" id="VVE87669.1"/>
    </source>
</evidence>
<keyword evidence="1" id="KW-0378">Hydrolase</keyword>
<dbReference type="OrthoDB" id="6482216at2"/>
<evidence type="ECO:0000313" key="2">
    <source>
        <dbReference type="Proteomes" id="UP000382040"/>
    </source>
</evidence>
<dbReference type="RefSeq" id="WP_150559027.1">
    <property type="nucleotide sequence ID" value="NZ_CABPST010000003.1"/>
</dbReference>
<dbReference type="GO" id="GO:0016787">
    <property type="term" value="F:hydrolase activity"/>
    <property type="evidence" value="ECO:0007669"/>
    <property type="project" value="UniProtKB-KW"/>
</dbReference>
<organism evidence="1 2">
    <name type="scientific">Pandoraea bronchicola</name>
    <dbReference type="NCBI Taxonomy" id="2508287"/>
    <lineage>
        <taxon>Bacteria</taxon>
        <taxon>Pseudomonadati</taxon>
        <taxon>Pseudomonadota</taxon>
        <taxon>Betaproteobacteria</taxon>
        <taxon>Burkholderiales</taxon>
        <taxon>Burkholderiaceae</taxon>
        <taxon>Pandoraea</taxon>
    </lineage>
</organism>
<dbReference type="SUPFAM" id="SSF53098">
    <property type="entry name" value="Ribonuclease H-like"/>
    <property type="match status" value="1"/>
</dbReference>
<dbReference type="Proteomes" id="UP000382040">
    <property type="component" value="Unassembled WGS sequence"/>
</dbReference>
<keyword evidence="2" id="KW-1185">Reference proteome</keyword>
<accession>A0A5E5BP82</accession>
<proteinExistence type="predicted"/>
<dbReference type="EMBL" id="CABPST010000003">
    <property type="protein sequence ID" value="VVE87669.1"/>
    <property type="molecule type" value="Genomic_DNA"/>
</dbReference>
<dbReference type="Gene3D" id="3.30.420.10">
    <property type="entry name" value="Ribonuclease H-like superfamily/Ribonuclease H"/>
    <property type="match status" value="1"/>
</dbReference>
<protein>
    <submittedName>
        <fullName evidence="1">3'-5' exoribonuclease.1</fullName>
        <ecNumber evidence="1">3.1.13.-</ecNumber>
    </submittedName>
</protein>
<dbReference type="EC" id="3.1.13.-" evidence="1"/>
<reference evidence="1 2" key="1">
    <citation type="submission" date="2019-08" db="EMBL/GenBank/DDBJ databases">
        <authorList>
            <person name="Peeters C."/>
        </authorList>
    </citation>
    <scope>NUCLEOTIDE SEQUENCE [LARGE SCALE GENOMIC DNA]</scope>
    <source>
        <strain evidence="1 2">LMG 20603</strain>
    </source>
</reference>